<dbReference type="InterPro" id="IPR020846">
    <property type="entry name" value="MFS_dom"/>
</dbReference>
<dbReference type="PROSITE" id="PS50850">
    <property type="entry name" value="MFS"/>
    <property type="match status" value="1"/>
</dbReference>
<accession>A0AAF1BVT2</accession>
<reference evidence="10" key="1">
    <citation type="submission" date="2017-09" db="EMBL/GenBank/DDBJ databases">
        <title>Bacterial strain isolated from the female urinary microbiota.</title>
        <authorList>
            <person name="Thomas-White K."/>
            <person name="Kumar N."/>
            <person name="Forster S."/>
            <person name="Putonti C."/>
            <person name="Lawley T."/>
            <person name="Wolfe A.J."/>
        </authorList>
    </citation>
    <scope>NUCLEOTIDE SEQUENCE [LARGE SCALE GENOMIC DNA]</scope>
    <source>
        <strain evidence="10">UMB0959</strain>
    </source>
</reference>
<keyword evidence="2" id="KW-0813">Transport</keyword>
<dbReference type="InterPro" id="IPR050189">
    <property type="entry name" value="MFS_Efflux_Transporters"/>
</dbReference>
<evidence type="ECO:0000256" key="5">
    <source>
        <dbReference type="ARBA" id="ARBA00022989"/>
    </source>
</evidence>
<dbReference type="GO" id="GO:0022857">
    <property type="term" value="F:transmembrane transporter activity"/>
    <property type="evidence" value="ECO:0007669"/>
    <property type="project" value="InterPro"/>
</dbReference>
<keyword evidence="6 7" id="KW-0472">Membrane</keyword>
<feature type="transmembrane region" description="Helical" evidence="7">
    <location>
        <begin position="234"/>
        <end position="257"/>
    </location>
</feature>
<dbReference type="InterPro" id="IPR011701">
    <property type="entry name" value="MFS"/>
</dbReference>
<feature type="transmembrane region" description="Helical" evidence="7">
    <location>
        <begin position="160"/>
        <end position="179"/>
    </location>
</feature>
<evidence type="ECO:0000313" key="9">
    <source>
        <dbReference type="EMBL" id="WOS96696.1"/>
    </source>
</evidence>
<dbReference type="KEGG" id="nmy:CJ229_002835"/>
<protein>
    <submittedName>
        <fullName evidence="9">MFS transporter</fullName>
    </submittedName>
</protein>
<evidence type="ECO:0000256" key="3">
    <source>
        <dbReference type="ARBA" id="ARBA00022475"/>
    </source>
</evidence>
<feature type="transmembrane region" description="Helical" evidence="7">
    <location>
        <begin position="132"/>
        <end position="154"/>
    </location>
</feature>
<dbReference type="EMBL" id="CP136964">
    <property type="protein sequence ID" value="WOS96696.1"/>
    <property type="molecule type" value="Genomic_DNA"/>
</dbReference>
<keyword evidence="10" id="KW-1185">Reference proteome</keyword>
<evidence type="ECO:0000256" key="4">
    <source>
        <dbReference type="ARBA" id="ARBA00022692"/>
    </source>
</evidence>
<feature type="transmembrane region" description="Helical" evidence="7">
    <location>
        <begin position="96"/>
        <end position="120"/>
    </location>
</feature>
<dbReference type="SUPFAM" id="SSF103473">
    <property type="entry name" value="MFS general substrate transporter"/>
    <property type="match status" value="1"/>
</dbReference>
<gene>
    <name evidence="9" type="ORF">CJ229_002835</name>
</gene>
<proteinExistence type="predicted"/>
<dbReference type="RefSeq" id="WP_102167372.1">
    <property type="nucleotide sequence ID" value="NZ_CP136964.1"/>
</dbReference>
<organism evidence="9 10">
    <name type="scientific">Nosocomiicoccus massiliensis</name>
    <dbReference type="NCBI Taxonomy" id="1232430"/>
    <lineage>
        <taxon>Bacteria</taxon>
        <taxon>Bacillati</taxon>
        <taxon>Bacillota</taxon>
        <taxon>Bacilli</taxon>
        <taxon>Bacillales</taxon>
        <taxon>Staphylococcaceae</taxon>
        <taxon>Nosocomiicoccus</taxon>
    </lineage>
</organism>
<feature type="transmembrane region" description="Helical" evidence="7">
    <location>
        <begin position="356"/>
        <end position="375"/>
    </location>
</feature>
<evidence type="ECO:0000259" key="8">
    <source>
        <dbReference type="PROSITE" id="PS50850"/>
    </source>
</evidence>
<feature type="transmembrane region" description="Helical" evidence="7">
    <location>
        <begin position="264"/>
        <end position="282"/>
    </location>
</feature>
<dbReference type="Proteomes" id="UP000243626">
    <property type="component" value="Chromosome"/>
</dbReference>
<keyword evidence="3" id="KW-1003">Cell membrane</keyword>
<dbReference type="Pfam" id="PF07690">
    <property type="entry name" value="MFS_1"/>
    <property type="match status" value="1"/>
</dbReference>
<name>A0AAF1BVT2_9STAP</name>
<dbReference type="InterPro" id="IPR036259">
    <property type="entry name" value="MFS_trans_sf"/>
</dbReference>
<dbReference type="AlphaFoldDB" id="A0AAF1BVT2"/>
<evidence type="ECO:0000256" key="6">
    <source>
        <dbReference type="ARBA" id="ARBA00023136"/>
    </source>
</evidence>
<feature type="transmembrane region" description="Helical" evidence="7">
    <location>
        <begin position="72"/>
        <end position="90"/>
    </location>
</feature>
<feature type="transmembrane region" description="Helical" evidence="7">
    <location>
        <begin position="40"/>
        <end position="60"/>
    </location>
</feature>
<evidence type="ECO:0000256" key="2">
    <source>
        <dbReference type="ARBA" id="ARBA00022448"/>
    </source>
</evidence>
<dbReference type="CDD" id="cd17324">
    <property type="entry name" value="MFS_NepI_like"/>
    <property type="match status" value="1"/>
</dbReference>
<feature type="transmembrane region" description="Helical" evidence="7">
    <location>
        <begin position="200"/>
        <end position="222"/>
    </location>
</feature>
<dbReference type="Gene3D" id="1.20.1250.20">
    <property type="entry name" value="MFS general substrate transporter like domains"/>
    <property type="match status" value="2"/>
</dbReference>
<keyword evidence="5 7" id="KW-1133">Transmembrane helix</keyword>
<comment type="subcellular location">
    <subcellularLocation>
        <location evidence="1">Cell membrane</location>
        <topology evidence="1">Multi-pass membrane protein</topology>
    </subcellularLocation>
</comment>
<feature type="domain" description="Major facilitator superfamily (MFS) profile" evidence="8">
    <location>
        <begin position="5"/>
        <end position="377"/>
    </location>
</feature>
<evidence type="ECO:0000256" key="1">
    <source>
        <dbReference type="ARBA" id="ARBA00004651"/>
    </source>
</evidence>
<sequence length="379" mass="41630">MNRLLIAIFMFTIFLLGIMELIISGLTEMISTELHISYGLTGQLITVYAVSFAIFGPVLIQLTDKFSQKKTLIYAFLIFLFGNVIFMLSHSFTMLAIGRVVTAMGASVLIVKILDLTSLLSEAHKKGKTIAFVYMGFSAANVFGIPISTLIGNIFGWREVFFIIIVLTIITAILVLTKTPNITYTTTTEDKNIITHKKNVVLYITITLLILTANFIIIGYISPLLTSNGFTLNQVSLALFIAGLGGMSGTYLGGMLVDKFPIKYAMMAMIVLFLMMTIAIPFTFNIPVLFYIVFYLFNVFEWSTSPMIQSGLVSSVKGSAAKVFSWNMSSLNLGIGLGAVIGGIFIDRIAPLHLPYISAIFLVVGIFIASQLTLVERSE</sequence>
<feature type="transmembrane region" description="Helical" evidence="7">
    <location>
        <begin position="329"/>
        <end position="350"/>
    </location>
</feature>
<evidence type="ECO:0000256" key="7">
    <source>
        <dbReference type="SAM" id="Phobius"/>
    </source>
</evidence>
<keyword evidence="4 7" id="KW-0812">Transmembrane</keyword>
<dbReference type="PANTHER" id="PTHR43124">
    <property type="entry name" value="PURINE EFFLUX PUMP PBUE"/>
    <property type="match status" value="1"/>
</dbReference>
<dbReference type="PANTHER" id="PTHR43124:SF8">
    <property type="entry name" value="INNER MEMBRANE TRANSPORT PROTEIN YDHP"/>
    <property type="match status" value="1"/>
</dbReference>
<dbReference type="GO" id="GO:0005886">
    <property type="term" value="C:plasma membrane"/>
    <property type="evidence" value="ECO:0007669"/>
    <property type="project" value="UniProtKB-SubCell"/>
</dbReference>
<evidence type="ECO:0000313" key="10">
    <source>
        <dbReference type="Proteomes" id="UP000243626"/>
    </source>
</evidence>